<keyword evidence="9" id="KW-1185">Reference proteome</keyword>
<dbReference type="PANTHER" id="PTHR30173">
    <property type="entry name" value="SIGMA 19 FACTOR"/>
    <property type="match status" value="1"/>
</dbReference>
<evidence type="ECO:0000256" key="2">
    <source>
        <dbReference type="ARBA" id="ARBA00011344"/>
    </source>
</evidence>
<evidence type="ECO:0000256" key="5">
    <source>
        <dbReference type="ARBA" id="ARBA00023163"/>
    </source>
</evidence>
<evidence type="ECO:0000259" key="7">
    <source>
        <dbReference type="Pfam" id="PF08281"/>
    </source>
</evidence>
<dbReference type="RefSeq" id="WP_270024942.1">
    <property type="nucleotide sequence ID" value="NZ_JAPDDP010000014.1"/>
</dbReference>
<protein>
    <submittedName>
        <fullName evidence="8">RNA polymerase sigma factor SigJ</fullName>
    </submittedName>
</protein>
<dbReference type="Gene3D" id="1.10.10.10">
    <property type="entry name" value="Winged helix-like DNA-binding domain superfamily/Winged helix DNA-binding domain"/>
    <property type="match status" value="1"/>
</dbReference>
<dbReference type="SUPFAM" id="SSF88659">
    <property type="entry name" value="Sigma3 and sigma4 domains of RNA polymerase sigma factors"/>
    <property type="match status" value="1"/>
</dbReference>
<gene>
    <name evidence="8" type="primary">sigJ</name>
    <name evidence="8" type="ORF">OJ997_10020</name>
</gene>
<proteinExistence type="inferred from homology"/>
<comment type="caution">
    <text evidence="8">The sequence shown here is derived from an EMBL/GenBank/DDBJ whole genome shotgun (WGS) entry which is preliminary data.</text>
</comment>
<dbReference type="Pfam" id="PF04542">
    <property type="entry name" value="Sigma70_r2"/>
    <property type="match status" value="1"/>
</dbReference>
<evidence type="ECO:0000259" key="6">
    <source>
        <dbReference type="Pfam" id="PF04542"/>
    </source>
</evidence>
<dbReference type="Gene3D" id="1.10.1740.10">
    <property type="match status" value="1"/>
</dbReference>
<keyword evidence="5" id="KW-0804">Transcription</keyword>
<dbReference type="SUPFAM" id="SSF88946">
    <property type="entry name" value="Sigma2 domain of RNA polymerase sigma factors"/>
    <property type="match status" value="1"/>
</dbReference>
<comment type="subunit">
    <text evidence="2">Interacts transiently with the RNA polymerase catalytic core formed by RpoA, RpoB, RpoC and RpoZ (2 alpha, 1 beta, 1 beta' and 1 omega subunit) to form the RNA polymerase holoenzyme that can initiate transcription.</text>
</comment>
<reference evidence="8" key="1">
    <citation type="submission" date="2022-10" db="EMBL/GenBank/DDBJ databases">
        <title>The WGS of Solirubrobacter phytolaccae KCTC 29190.</title>
        <authorList>
            <person name="Jiang Z."/>
        </authorList>
    </citation>
    <scope>NUCLEOTIDE SEQUENCE</scope>
    <source>
        <strain evidence="8">KCTC 29190</strain>
    </source>
</reference>
<sequence>MKTPLAERFEALRPRLLRIAYGQLGSLAEAEDVLQDAWLRLERTDAAQIRDLEGWLITTVSRLALDTLKSARVRREAYVGPWLPEPLVSEPSPEEATVRADDVSLALLVVLESLSASERTAFVLHDVFGYSFDEVAATLGTSPAAARQQASRARKAVEARRPRFPATPQQQREIIGAFATAARDGDLDALLEVLHPDVVFTADGGGVVTASRKPLHGAERVAKTVKALAKHGGAGVTFDLVDVNGMPGLAGQGRDGVASVISFTVDDGRITAIDIQRNPEKLGRPT</sequence>
<evidence type="ECO:0000256" key="4">
    <source>
        <dbReference type="ARBA" id="ARBA00023082"/>
    </source>
</evidence>
<dbReference type="InterPro" id="IPR013325">
    <property type="entry name" value="RNA_pol_sigma_r2"/>
</dbReference>
<dbReference type="GO" id="GO:0016987">
    <property type="term" value="F:sigma factor activity"/>
    <property type="evidence" value="ECO:0007669"/>
    <property type="project" value="UniProtKB-KW"/>
</dbReference>
<dbReference type="InterPro" id="IPR013249">
    <property type="entry name" value="RNA_pol_sigma70_r4_t2"/>
</dbReference>
<comment type="similarity">
    <text evidence="1">Belongs to the sigma-70 factor family. ECF subfamily.</text>
</comment>
<feature type="domain" description="RNA polymerase sigma factor 70 region 4 type 2" evidence="7">
    <location>
        <begin position="105"/>
        <end position="156"/>
    </location>
</feature>
<evidence type="ECO:0000313" key="9">
    <source>
        <dbReference type="Proteomes" id="UP001147653"/>
    </source>
</evidence>
<feature type="domain" description="RNA polymerase sigma-70 region 2" evidence="6">
    <location>
        <begin position="9"/>
        <end position="72"/>
    </location>
</feature>
<dbReference type="AlphaFoldDB" id="A0A9X3NFU4"/>
<evidence type="ECO:0000256" key="3">
    <source>
        <dbReference type="ARBA" id="ARBA00023015"/>
    </source>
</evidence>
<dbReference type="NCBIfam" id="NF007214">
    <property type="entry name" value="PRK09636.1"/>
    <property type="match status" value="1"/>
</dbReference>
<dbReference type="InterPro" id="IPR052704">
    <property type="entry name" value="ECF_Sigma-70_Domain"/>
</dbReference>
<dbReference type="SUPFAM" id="SSF54427">
    <property type="entry name" value="NTF2-like"/>
    <property type="match status" value="1"/>
</dbReference>
<evidence type="ECO:0000313" key="8">
    <source>
        <dbReference type="EMBL" id="MDA0180627.1"/>
    </source>
</evidence>
<dbReference type="InterPro" id="IPR013324">
    <property type="entry name" value="RNA_pol_sigma_r3/r4-like"/>
</dbReference>
<accession>A0A9X3NFU4</accession>
<dbReference type="NCBIfam" id="TIGR02937">
    <property type="entry name" value="sigma70-ECF"/>
    <property type="match status" value="1"/>
</dbReference>
<dbReference type="InterPro" id="IPR014284">
    <property type="entry name" value="RNA_pol_sigma-70_dom"/>
</dbReference>
<dbReference type="PANTHER" id="PTHR30173:SF36">
    <property type="entry name" value="ECF RNA POLYMERASE SIGMA FACTOR SIGJ"/>
    <property type="match status" value="1"/>
</dbReference>
<name>A0A9X3NFU4_9ACTN</name>
<evidence type="ECO:0000256" key="1">
    <source>
        <dbReference type="ARBA" id="ARBA00010641"/>
    </source>
</evidence>
<dbReference type="GO" id="GO:0003677">
    <property type="term" value="F:DNA binding"/>
    <property type="evidence" value="ECO:0007669"/>
    <property type="project" value="InterPro"/>
</dbReference>
<dbReference type="InterPro" id="IPR007627">
    <property type="entry name" value="RNA_pol_sigma70_r2"/>
</dbReference>
<dbReference type="InterPro" id="IPR032710">
    <property type="entry name" value="NTF2-like_dom_sf"/>
</dbReference>
<dbReference type="GO" id="GO:0006352">
    <property type="term" value="P:DNA-templated transcription initiation"/>
    <property type="evidence" value="ECO:0007669"/>
    <property type="project" value="InterPro"/>
</dbReference>
<keyword evidence="3" id="KW-0805">Transcription regulation</keyword>
<dbReference type="Gene3D" id="3.10.450.50">
    <property type="match status" value="1"/>
</dbReference>
<dbReference type="EMBL" id="JAPDDP010000014">
    <property type="protein sequence ID" value="MDA0180627.1"/>
    <property type="molecule type" value="Genomic_DNA"/>
</dbReference>
<dbReference type="Proteomes" id="UP001147653">
    <property type="component" value="Unassembled WGS sequence"/>
</dbReference>
<dbReference type="InterPro" id="IPR036388">
    <property type="entry name" value="WH-like_DNA-bd_sf"/>
</dbReference>
<organism evidence="8 9">
    <name type="scientific">Solirubrobacter phytolaccae</name>
    <dbReference type="NCBI Taxonomy" id="1404360"/>
    <lineage>
        <taxon>Bacteria</taxon>
        <taxon>Bacillati</taxon>
        <taxon>Actinomycetota</taxon>
        <taxon>Thermoleophilia</taxon>
        <taxon>Solirubrobacterales</taxon>
        <taxon>Solirubrobacteraceae</taxon>
        <taxon>Solirubrobacter</taxon>
    </lineage>
</organism>
<dbReference type="Pfam" id="PF08281">
    <property type="entry name" value="Sigma70_r4_2"/>
    <property type="match status" value="1"/>
</dbReference>
<keyword evidence="4" id="KW-0731">Sigma factor</keyword>